<evidence type="ECO:0000313" key="1">
    <source>
        <dbReference type="EMBL" id="MBP2239247.1"/>
    </source>
</evidence>
<name>A0ABS4R8N3_9HYPH</name>
<sequence>MRSKTANELFQYWNTVRGDRPLPRRDEIAPAEIRSLLPDLFMLQRQADGTSRFRLAGTGVCALFGSELRDRQFSLLWQESEKAELACVPDQVMTRCAPILVSAVGHSAAGEVLDVELLLTPLASADGSNDRVLGTLSPLSRPLWLHMAPVTRLTASSLSILGPTRNVSLDDRHMPPRTTAVGAMNECATRRTLHLRVLDGGRRD</sequence>
<dbReference type="Proteomes" id="UP000730739">
    <property type="component" value="Unassembled WGS sequence"/>
</dbReference>
<evidence type="ECO:0000313" key="2">
    <source>
        <dbReference type="Proteomes" id="UP000730739"/>
    </source>
</evidence>
<dbReference type="InterPro" id="IPR009922">
    <property type="entry name" value="DUF1457"/>
</dbReference>
<accession>A0ABS4R8N3</accession>
<dbReference type="Pfam" id="PF07310">
    <property type="entry name" value="PAS_5"/>
    <property type="match status" value="1"/>
</dbReference>
<proteinExistence type="predicted"/>
<keyword evidence="2" id="KW-1185">Reference proteome</keyword>
<comment type="caution">
    <text evidence="1">The sequence shown here is derived from an EMBL/GenBank/DDBJ whole genome shotgun (WGS) entry which is preliminary data.</text>
</comment>
<dbReference type="RefSeq" id="WP_209606933.1">
    <property type="nucleotide sequence ID" value="NZ_JAGILA010000012.1"/>
</dbReference>
<organism evidence="1 2">
    <name type="scientific">Sinorhizobium kostiense</name>
    <dbReference type="NCBI Taxonomy" id="76747"/>
    <lineage>
        <taxon>Bacteria</taxon>
        <taxon>Pseudomonadati</taxon>
        <taxon>Pseudomonadota</taxon>
        <taxon>Alphaproteobacteria</taxon>
        <taxon>Hyphomicrobiales</taxon>
        <taxon>Rhizobiaceae</taxon>
        <taxon>Sinorhizobium/Ensifer group</taxon>
        <taxon>Sinorhizobium</taxon>
    </lineage>
</organism>
<reference evidence="1 2" key="1">
    <citation type="submission" date="2021-03" db="EMBL/GenBank/DDBJ databases">
        <title>Genomic Encyclopedia of Type Strains, Phase IV (KMG-IV): sequencing the most valuable type-strain genomes for metagenomic binning, comparative biology and taxonomic classification.</title>
        <authorList>
            <person name="Goeker M."/>
        </authorList>
    </citation>
    <scope>NUCLEOTIDE SEQUENCE [LARGE SCALE GENOMIC DNA]</scope>
    <source>
        <strain evidence="1 2">DSM 13372</strain>
    </source>
</reference>
<protein>
    <recommendedName>
        <fullName evidence="3">PAS domain-containing protein</fullName>
    </recommendedName>
</protein>
<evidence type="ECO:0008006" key="3">
    <source>
        <dbReference type="Google" id="ProtNLM"/>
    </source>
</evidence>
<dbReference type="EMBL" id="JAGILA010000012">
    <property type="protein sequence ID" value="MBP2239247.1"/>
    <property type="molecule type" value="Genomic_DNA"/>
</dbReference>
<gene>
    <name evidence="1" type="ORF">J2Z31_005789</name>
</gene>
<dbReference type="PIRSF" id="PIRSF031878">
    <property type="entry name" value="UCP031878"/>
    <property type="match status" value="1"/>
</dbReference>